<reference evidence="1 2" key="1">
    <citation type="submission" date="2021-06" db="EMBL/GenBank/DDBJ databases">
        <title>Caerostris extrusa draft genome.</title>
        <authorList>
            <person name="Kono N."/>
            <person name="Arakawa K."/>
        </authorList>
    </citation>
    <scope>NUCLEOTIDE SEQUENCE [LARGE SCALE GENOMIC DNA]</scope>
</reference>
<proteinExistence type="predicted"/>
<evidence type="ECO:0000313" key="2">
    <source>
        <dbReference type="Proteomes" id="UP001054945"/>
    </source>
</evidence>
<dbReference type="Proteomes" id="UP001054945">
    <property type="component" value="Unassembled WGS sequence"/>
</dbReference>
<organism evidence="1 2">
    <name type="scientific">Caerostris extrusa</name>
    <name type="common">Bark spider</name>
    <name type="synonym">Caerostris bankana</name>
    <dbReference type="NCBI Taxonomy" id="172846"/>
    <lineage>
        <taxon>Eukaryota</taxon>
        <taxon>Metazoa</taxon>
        <taxon>Ecdysozoa</taxon>
        <taxon>Arthropoda</taxon>
        <taxon>Chelicerata</taxon>
        <taxon>Arachnida</taxon>
        <taxon>Araneae</taxon>
        <taxon>Araneomorphae</taxon>
        <taxon>Entelegynae</taxon>
        <taxon>Araneoidea</taxon>
        <taxon>Araneidae</taxon>
        <taxon>Caerostris</taxon>
    </lineage>
</organism>
<accession>A0AAV4X143</accession>
<dbReference type="AlphaFoldDB" id="A0AAV4X143"/>
<dbReference type="EMBL" id="BPLR01016961">
    <property type="protein sequence ID" value="GIY87675.1"/>
    <property type="molecule type" value="Genomic_DNA"/>
</dbReference>
<sequence length="100" mass="11378">MTTIPPQTTTLSKELRAIAVFVTMGQKRSDASYTEKCIKRKEKTVGWLLSYQHNSSALISKENTGDFFGYIITLLRQSRYLKLPLMSTSDRSSVHFPALF</sequence>
<gene>
    <name evidence="1" type="ORF">CEXT_432141</name>
</gene>
<comment type="caution">
    <text evidence="1">The sequence shown here is derived from an EMBL/GenBank/DDBJ whole genome shotgun (WGS) entry which is preliminary data.</text>
</comment>
<protein>
    <submittedName>
        <fullName evidence="1">Uncharacterized protein</fullName>
    </submittedName>
</protein>
<name>A0AAV4X143_CAEEX</name>
<evidence type="ECO:0000313" key="1">
    <source>
        <dbReference type="EMBL" id="GIY87675.1"/>
    </source>
</evidence>
<keyword evidence="2" id="KW-1185">Reference proteome</keyword>